<reference evidence="1" key="1">
    <citation type="journal article" date="2019" name="bioRxiv">
        <title>The Genome of the Zebra Mussel, Dreissena polymorpha: A Resource for Invasive Species Research.</title>
        <authorList>
            <person name="McCartney M.A."/>
            <person name="Auch B."/>
            <person name="Kono T."/>
            <person name="Mallez S."/>
            <person name="Zhang Y."/>
            <person name="Obille A."/>
            <person name="Becker A."/>
            <person name="Abrahante J.E."/>
            <person name="Garbe J."/>
            <person name="Badalamenti J.P."/>
            <person name="Herman A."/>
            <person name="Mangelson H."/>
            <person name="Liachko I."/>
            <person name="Sullivan S."/>
            <person name="Sone E.D."/>
            <person name="Koren S."/>
            <person name="Silverstein K.A.T."/>
            <person name="Beckman K.B."/>
            <person name="Gohl D.M."/>
        </authorList>
    </citation>
    <scope>NUCLEOTIDE SEQUENCE</scope>
    <source>
        <strain evidence="1">Duluth1</strain>
        <tissue evidence="1">Whole animal</tissue>
    </source>
</reference>
<accession>A0A9D4C199</accession>
<evidence type="ECO:0000313" key="1">
    <source>
        <dbReference type="EMBL" id="KAH3715478.1"/>
    </source>
</evidence>
<evidence type="ECO:0000313" key="2">
    <source>
        <dbReference type="Proteomes" id="UP000828390"/>
    </source>
</evidence>
<comment type="caution">
    <text evidence="1">The sequence shown here is derived from an EMBL/GenBank/DDBJ whole genome shotgun (WGS) entry which is preliminary data.</text>
</comment>
<dbReference type="AlphaFoldDB" id="A0A9D4C199"/>
<sequence length="76" mass="7977">MRFSKCVLYHRGVVVEANTTGQCGFCMWVWVSGVGPGVESGMGPRVVESGMGPRVVESGMSPRVVESGMGPLVMSG</sequence>
<gene>
    <name evidence="1" type="ORF">DPMN_058189</name>
</gene>
<keyword evidence="2" id="KW-1185">Reference proteome</keyword>
<organism evidence="1 2">
    <name type="scientific">Dreissena polymorpha</name>
    <name type="common">Zebra mussel</name>
    <name type="synonym">Mytilus polymorpha</name>
    <dbReference type="NCBI Taxonomy" id="45954"/>
    <lineage>
        <taxon>Eukaryota</taxon>
        <taxon>Metazoa</taxon>
        <taxon>Spiralia</taxon>
        <taxon>Lophotrochozoa</taxon>
        <taxon>Mollusca</taxon>
        <taxon>Bivalvia</taxon>
        <taxon>Autobranchia</taxon>
        <taxon>Heteroconchia</taxon>
        <taxon>Euheterodonta</taxon>
        <taxon>Imparidentia</taxon>
        <taxon>Neoheterodontei</taxon>
        <taxon>Myida</taxon>
        <taxon>Dreissenoidea</taxon>
        <taxon>Dreissenidae</taxon>
        <taxon>Dreissena</taxon>
    </lineage>
</organism>
<name>A0A9D4C199_DREPO</name>
<dbReference type="EMBL" id="JAIWYP010000013">
    <property type="protein sequence ID" value="KAH3715478.1"/>
    <property type="molecule type" value="Genomic_DNA"/>
</dbReference>
<dbReference type="Proteomes" id="UP000828390">
    <property type="component" value="Unassembled WGS sequence"/>
</dbReference>
<protein>
    <submittedName>
        <fullName evidence="1">Uncharacterized protein</fullName>
    </submittedName>
</protein>
<reference evidence="1" key="2">
    <citation type="submission" date="2020-11" db="EMBL/GenBank/DDBJ databases">
        <authorList>
            <person name="McCartney M.A."/>
            <person name="Auch B."/>
            <person name="Kono T."/>
            <person name="Mallez S."/>
            <person name="Becker A."/>
            <person name="Gohl D.M."/>
            <person name="Silverstein K.A.T."/>
            <person name="Koren S."/>
            <person name="Bechman K.B."/>
            <person name="Herman A."/>
            <person name="Abrahante J.E."/>
            <person name="Garbe J."/>
        </authorList>
    </citation>
    <scope>NUCLEOTIDE SEQUENCE</scope>
    <source>
        <strain evidence="1">Duluth1</strain>
        <tissue evidence="1">Whole animal</tissue>
    </source>
</reference>
<proteinExistence type="predicted"/>